<accession>A0ABT0U822</accession>
<organism evidence="1 2">
    <name type="scientific">Aporhodopirellula aestuarii</name>
    <dbReference type="NCBI Taxonomy" id="2950107"/>
    <lineage>
        <taxon>Bacteria</taxon>
        <taxon>Pseudomonadati</taxon>
        <taxon>Planctomycetota</taxon>
        <taxon>Planctomycetia</taxon>
        <taxon>Pirellulales</taxon>
        <taxon>Pirellulaceae</taxon>
        <taxon>Aporhodopirellula</taxon>
    </lineage>
</organism>
<evidence type="ECO:0000313" key="2">
    <source>
        <dbReference type="Proteomes" id="UP001202961"/>
    </source>
</evidence>
<protein>
    <submittedName>
        <fullName evidence="1">Uncharacterized protein</fullName>
    </submittedName>
</protein>
<keyword evidence="2" id="KW-1185">Reference proteome</keyword>
<evidence type="ECO:0000313" key="1">
    <source>
        <dbReference type="EMBL" id="MCM2372834.1"/>
    </source>
</evidence>
<name>A0ABT0U822_9BACT</name>
<dbReference type="EMBL" id="JAMQBK010000055">
    <property type="protein sequence ID" value="MCM2372834.1"/>
    <property type="molecule type" value="Genomic_DNA"/>
</dbReference>
<proteinExistence type="predicted"/>
<dbReference type="RefSeq" id="WP_250930469.1">
    <property type="nucleotide sequence ID" value="NZ_JAMQBK010000055.1"/>
</dbReference>
<reference evidence="1 2" key="1">
    <citation type="journal article" date="2022" name="Syst. Appl. Microbiol.">
        <title>Rhodopirellula aestuarii sp. nov., a novel member of the genus Rhodopirellula isolated from brackish sediments collected in the Tagus River estuary, Portugal.</title>
        <authorList>
            <person name="Vitorino I.R."/>
            <person name="Klimek D."/>
            <person name="Calusinska M."/>
            <person name="Lobo-da-Cunha A."/>
            <person name="Vasconcelos V."/>
            <person name="Lage O.M."/>
        </authorList>
    </citation>
    <scope>NUCLEOTIDE SEQUENCE [LARGE SCALE GENOMIC DNA]</scope>
    <source>
        <strain evidence="1 2">ICT_H3.1</strain>
    </source>
</reference>
<comment type="caution">
    <text evidence="1">The sequence shown here is derived from an EMBL/GenBank/DDBJ whole genome shotgun (WGS) entry which is preliminary data.</text>
</comment>
<sequence>MAIELSTVPVSVAFSGQPLREFEAVCMPKEIAMDTVALEEKLLTERLPYGKVGR</sequence>
<gene>
    <name evidence="1" type="ORF">NB063_19645</name>
</gene>
<dbReference type="Proteomes" id="UP001202961">
    <property type="component" value="Unassembled WGS sequence"/>
</dbReference>